<sequence>MSDKSPRKGEAKKPAKSIKEKRAEKRLKSADTISDPVRKSAK</sequence>
<gene>
    <name evidence="2" type="ORF">ACFO7V_03975</name>
</gene>
<dbReference type="EMBL" id="JBHSHE010000016">
    <property type="protein sequence ID" value="MFC4715299.1"/>
    <property type="molecule type" value="Genomic_DNA"/>
</dbReference>
<feature type="compositionally biased region" description="Basic and acidic residues" evidence="1">
    <location>
        <begin position="1"/>
        <end position="29"/>
    </location>
</feature>
<feature type="region of interest" description="Disordered" evidence="1">
    <location>
        <begin position="1"/>
        <end position="42"/>
    </location>
</feature>
<keyword evidence="3" id="KW-1185">Reference proteome</keyword>
<accession>A0ABV9MJT6</accession>
<reference evidence="3" key="1">
    <citation type="journal article" date="2019" name="Int. J. Syst. Evol. Microbiol.">
        <title>The Global Catalogue of Microorganisms (GCM) 10K type strain sequencing project: providing services to taxonomists for standard genome sequencing and annotation.</title>
        <authorList>
            <consortium name="The Broad Institute Genomics Platform"/>
            <consortium name="The Broad Institute Genome Sequencing Center for Infectious Disease"/>
            <person name="Wu L."/>
            <person name="Ma J."/>
        </authorList>
    </citation>
    <scope>NUCLEOTIDE SEQUENCE [LARGE SCALE GENOMIC DNA]</scope>
    <source>
        <strain evidence="3">CGMCC 1.12849</strain>
    </source>
</reference>
<evidence type="ECO:0000313" key="2">
    <source>
        <dbReference type="EMBL" id="MFC4715299.1"/>
    </source>
</evidence>
<dbReference type="RefSeq" id="WP_346059138.1">
    <property type="nucleotide sequence ID" value="NZ_BAAAVQ010000029.1"/>
</dbReference>
<evidence type="ECO:0000256" key="1">
    <source>
        <dbReference type="SAM" id="MobiDB-lite"/>
    </source>
</evidence>
<dbReference type="Proteomes" id="UP001595884">
    <property type="component" value="Unassembled WGS sequence"/>
</dbReference>
<evidence type="ECO:0000313" key="3">
    <source>
        <dbReference type="Proteomes" id="UP001595884"/>
    </source>
</evidence>
<protein>
    <submittedName>
        <fullName evidence="2">Uncharacterized protein</fullName>
    </submittedName>
</protein>
<organism evidence="2 3">
    <name type="scientific">Glutamicibacter bergerei</name>
    <dbReference type="NCBI Taxonomy" id="256702"/>
    <lineage>
        <taxon>Bacteria</taxon>
        <taxon>Bacillati</taxon>
        <taxon>Actinomycetota</taxon>
        <taxon>Actinomycetes</taxon>
        <taxon>Micrococcales</taxon>
        <taxon>Micrococcaceae</taxon>
        <taxon>Glutamicibacter</taxon>
    </lineage>
</organism>
<name>A0ABV9MJT6_9MICC</name>
<comment type="caution">
    <text evidence="2">The sequence shown here is derived from an EMBL/GenBank/DDBJ whole genome shotgun (WGS) entry which is preliminary data.</text>
</comment>
<proteinExistence type="predicted"/>